<dbReference type="PIRSF" id="PIRSF000126">
    <property type="entry name" value="11-beta-HSD1"/>
    <property type="match status" value="1"/>
</dbReference>
<reference evidence="4 5" key="1">
    <citation type="journal article" date="2011" name="J. Bacteriol.">
        <title>Complete genome sequence of the cellulose-degrading bacterium Cellulosilyticum lentocellum.</title>
        <authorList>
            <consortium name="US DOE Joint Genome Institute"/>
            <person name="Miller D.A."/>
            <person name="Suen G."/>
            <person name="Bruce D."/>
            <person name="Copeland A."/>
            <person name="Cheng J.F."/>
            <person name="Detter C."/>
            <person name="Goodwin L.A."/>
            <person name="Han C.S."/>
            <person name="Hauser L.J."/>
            <person name="Land M.L."/>
            <person name="Lapidus A."/>
            <person name="Lucas S."/>
            <person name="Meincke L."/>
            <person name="Pitluck S."/>
            <person name="Tapia R."/>
            <person name="Teshima H."/>
            <person name="Woyke T."/>
            <person name="Fox B.G."/>
            <person name="Angert E.R."/>
            <person name="Currie C.R."/>
        </authorList>
    </citation>
    <scope>NUCLEOTIDE SEQUENCE [LARGE SCALE GENOMIC DNA]</scope>
    <source>
        <strain evidence="5">ATCC 49066 / DSM 5427 / NCIMB 11756 / RHM5</strain>
    </source>
</reference>
<evidence type="ECO:0000256" key="1">
    <source>
        <dbReference type="ARBA" id="ARBA00006484"/>
    </source>
</evidence>
<evidence type="ECO:0000256" key="2">
    <source>
        <dbReference type="ARBA" id="ARBA00023002"/>
    </source>
</evidence>
<dbReference type="PRINTS" id="PR00080">
    <property type="entry name" value="SDRFAMILY"/>
</dbReference>
<evidence type="ECO:0000313" key="5">
    <source>
        <dbReference type="Proteomes" id="UP000008467"/>
    </source>
</evidence>
<dbReference type="EMBL" id="CP002582">
    <property type="protein sequence ID" value="ADZ83006.1"/>
    <property type="molecule type" value="Genomic_DNA"/>
</dbReference>
<organism evidence="4 5">
    <name type="scientific">Cellulosilyticum lentocellum (strain ATCC 49066 / DSM 5427 / NCIMB 11756 / RHM5)</name>
    <name type="common">Clostridium lentocellum</name>
    <dbReference type="NCBI Taxonomy" id="642492"/>
    <lineage>
        <taxon>Bacteria</taxon>
        <taxon>Bacillati</taxon>
        <taxon>Bacillota</taxon>
        <taxon>Clostridia</taxon>
        <taxon>Lachnospirales</taxon>
        <taxon>Cellulosilyticaceae</taxon>
        <taxon>Cellulosilyticum</taxon>
    </lineage>
</organism>
<evidence type="ECO:0000256" key="3">
    <source>
        <dbReference type="RuleBase" id="RU000363"/>
    </source>
</evidence>
<dbReference type="GO" id="GO:0016020">
    <property type="term" value="C:membrane"/>
    <property type="evidence" value="ECO:0007669"/>
    <property type="project" value="TreeGrafter"/>
</dbReference>
<dbReference type="Proteomes" id="UP000008467">
    <property type="component" value="Chromosome"/>
</dbReference>
<dbReference type="Gene3D" id="3.40.50.720">
    <property type="entry name" value="NAD(P)-binding Rossmann-like Domain"/>
    <property type="match status" value="1"/>
</dbReference>
<dbReference type="PRINTS" id="PR00081">
    <property type="entry name" value="GDHRDH"/>
</dbReference>
<dbReference type="AlphaFoldDB" id="F2JHA8"/>
<dbReference type="InterPro" id="IPR036291">
    <property type="entry name" value="NAD(P)-bd_dom_sf"/>
</dbReference>
<comment type="similarity">
    <text evidence="1 3">Belongs to the short-chain dehydrogenases/reductases (SDR) family.</text>
</comment>
<dbReference type="PANTHER" id="PTHR44196:SF2">
    <property type="entry name" value="SHORT-CHAIN DEHYDROGENASE-RELATED"/>
    <property type="match status" value="1"/>
</dbReference>
<dbReference type="STRING" id="642492.Clole_1279"/>
<dbReference type="GO" id="GO:0016491">
    <property type="term" value="F:oxidoreductase activity"/>
    <property type="evidence" value="ECO:0007669"/>
    <property type="project" value="UniProtKB-KW"/>
</dbReference>
<name>F2JHA8_CELLD</name>
<accession>F2JHA8</accession>
<evidence type="ECO:0000313" key="4">
    <source>
        <dbReference type="EMBL" id="ADZ83006.1"/>
    </source>
</evidence>
<dbReference type="Pfam" id="PF00106">
    <property type="entry name" value="adh_short"/>
    <property type="match status" value="1"/>
</dbReference>
<dbReference type="KEGG" id="cle:Clole_1279"/>
<dbReference type="InterPro" id="IPR002347">
    <property type="entry name" value="SDR_fam"/>
</dbReference>
<gene>
    <name evidence="4" type="ordered locus">Clole_1279</name>
</gene>
<keyword evidence="2" id="KW-0560">Oxidoreductase</keyword>
<dbReference type="HOGENOM" id="CLU_010194_2_10_9"/>
<proteinExistence type="inferred from homology"/>
<protein>
    <submittedName>
        <fullName evidence="4">Short-chain dehydrogenase/reductase SDR</fullName>
    </submittedName>
</protein>
<dbReference type="eggNOG" id="COG0300">
    <property type="taxonomic scope" value="Bacteria"/>
</dbReference>
<dbReference type="PANTHER" id="PTHR44196">
    <property type="entry name" value="DEHYDROGENASE/REDUCTASE SDR FAMILY MEMBER 7B"/>
    <property type="match status" value="1"/>
</dbReference>
<dbReference type="CDD" id="cd05233">
    <property type="entry name" value="SDR_c"/>
    <property type="match status" value="1"/>
</dbReference>
<keyword evidence="5" id="KW-1185">Reference proteome</keyword>
<dbReference type="SUPFAM" id="SSF51735">
    <property type="entry name" value="NAD(P)-binding Rossmann-fold domains"/>
    <property type="match status" value="1"/>
</dbReference>
<sequence>MQSYALITGATSGIGLALTKIFWDKGYSLILVGRNKHKLAALEKQLKGERTDLKVVICKQDLSQAGAGAALYLWVKQQQLSVDILINNAGAGYVGEFCECSATKIEELMTLNMTSLTELTYEFAKEMKRRRRGKILNVASTGSYHPGAYTAVYYATKAYVLSLSEALYKELKPYGVTVSSLCPGATATQFAKSAGRVDAGFAMSAEFVAKKAFEGLQKGKKVIIPGIQNKLLIKVPRSIAAYFVARYQQKLKA</sequence>